<proteinExistence type="predicted"/>
<sequence>MTVHFDAVNDLYPQAQILDLYEYYKGRTRTAVAPLQQPSDQPQQREKQIQQLVSSVIQQGATRIVLTVQDPNGTVYHPDFKTDELIWH</sequence>
<dbReference type="OrthoDB" id="962377at2"/>
<dbReference type="STRING" id="662367.SAMN05216167_11580"/>
<protein>
    <submittedName>
        <fullName evidence="1">Uncharacterized protein</fullName>
    </submittedName>
</protein>
<keyword evidence="2" id="KW-1185">Reference proteome</keyword>
<name>A0A1I2BFA6_9BACT</name>
<reference evidence="1 2" key="1">
    <citation type="submission" date="2016-10" db="EMBL/GenBank/DDBJ databases">
        <authorList>
            <person name="de Groot N.N."/>
        </authorList>
    </citation>
    <scope>NUCLEOTIDE SEQUENCE [LARGE SCALE GENOMIC DNA]</scope>
    <source>
        <strain evidence="1 2">DSM 26130</strain>
    </source>
</reference>
<dbReference type="EMBL" id="FOLQ01000015">
    <property type="protein sequence ID" value="SFE54568.1"/>
    <property type="molecule type" value="Genomic_DNA"/>
</dbReference>
<gene>
    <name evidence="1" type="ORF">SAMN05216167_11580</name>
</gene>
<accession>A0A1I2BFA6</accession>
<dbReference type="Proteomes" id="UP000198598">
    <property type="component" value="Unassembled WGS sequence"/>
</dbReference>
<dbReference type="AlphaFoldDB" id="A0A1I2BFA6"/>
<dbReference type="RefSeq" id="WP_018621604.1">
    <property type="nucleotide sequence ID" value="NZ_FOLQ01000015.1"/>
</dbReference>
<evidence type="ECO:0000313" key="2">
    <source>
        <dbReference type="Proteomes" id="UP000198598"/>
    </source>
</evidence>
<evidence type="ECO:0000313" key="1">
    <source>
        <dbReference type="EMBL" id="SFE54568.1"/>
    </source>
</evidence>
<organism evidence="1 2">
    <name type="scientific">Spirosoma endophyticum</name>
    <dbReference type="NCBI Taxonomy" id="662367"/>
    <lineage>
        <taxon>Bacteria</taxon>
        <taxon>Pseudomonadati</taxon>
        <taxon>Bacteroidota</taxon>
        <taxon>Cytophagia</taxon>
        <taxon>Cytophagales</taxon>
        <taxon>Cytophagaceae</taxon>
        <taxon>Spirosoma</taxon>
    </lineage>
</organism>